<dbReference type="InterPro" id="IPR056823">
    <property type="entry name" value="TEN-like_YD-shell"/>
</dbReference>
<evidence type="ECO:0000259" key="2">
    <source>
        <dbReference type="Pfam" id="PF25023"/>
    </source>
</evidence>
<dbReference type="InterPro" id="IPR006530">
    <property type="entry name" value="YD"/>
</dbReference>
<comment type="caution">
    <text evidence="3">The sequence shown here is derived from an EMBL/GenBank/DDBJ whole genome shotgun (WGS) entry which is preliminary data.</text>
</comment>
<dbReference type="AlphaFoldDB" id="A0A072NE62"/>
<evidence type="ECO:0000256" key="1">
    <source>
        <dbReference type="ARBA" id="ARBA00022737"/>
    </source>
</evidence>
<dbReference type="Pfam" id="PF25023">
    <property type="entry name" value="TEN_YD-shell"/>
    <property type="match status" value="1"/>
</dbReference>
<dbReference type="NCBIfam" id="TIGR01643">
    <property type="entry name" value="YD_repeat_2x"/>
    <property type="match status" value="1"/>
</dbReference>
<gene>
    <name evidence="3" type="ORF">M670_05003</name>
</gene>
<dbReference type="PATRIC" id="fig|1348973.3.peg.4850"/>
<protein>
    <recommendedName>
        <fullName evidence="2">Teneurin-like YD-shell domain-containing protein</fullName>
    </recommendedName>
</protein>
<sequence>NDMVQHTYTTTFSYGADIKVTDPKGIVTLYTLNAQGNVIKMAEDANGLNYETFFGWDSENQLTSTKDPRLLETILTYEAGHLTSLTNSKSQTAIFKWEKDTLKQATDFGGATEMNYYDEKDNETVQLNPLSGASVKEYDTHGNLIWATTPIAIGNNLVMNSGFEEWNSTTNVPIQWLKTGQGTIEKSSASKNGNFSLKMGSTGYNDRAMMASSFIPIHEKMKYTVSWIIQTYNTTIADVKVDWYRDKTTSSLIGSSTWLANTKGLVQEWIKKGGRVVSPGGAAYAKITLLVESGTAWFDNIQMEEGTQVTDQNFVINAGFETDIYNSGWPDYWGIKASTLDDIKDGINIVNKKKGNHSLKLVGTSQNKYLGQDINVSGADSVQITFSGWSMAQGVFSGGGAYQVLLRVDYKEQAINNGQPDWFGADFNKNEHQWEYTERSVVIPNAFKSLGIYVKLENQPNVTVWFDEITVRASSVSNSIMSEYNLAQNNSFEYDLEKAGTPDKWQLYIQPNTSANVQWLTSNRDITSFIGDHFVSFSNTGGWTVYGNTQNEPLKVGETYVATAMIRTATTSGGGIIKFDLYDGSGNYLGEKVSKTITKSEDWTRVLVVLTYDEAKRINAAAISIKLSIGTLAPTAGTLYFDAVNWLTKPVLTQLGYDSSKNYVTSITNPLGYSVSLVRNSRGNLASVILPRGGKIIYGYDTLDRPTYIENQATNAIYQITYDKNGNILNLGFYELINGNMVWKSQMKQTFNERNQIRTHEDQKGNQTVYDYDANGNLELVSFPNNTQLKLVYDSLDRLKTKQDLTFNNSWAFSYDKNNNLTQVIQTSTSGQEVTDYILDVLIDEVKSITYPMINGIRRSVNYTYNANGQITTISHSAITQKLGVDAIYRYDYDQAGMMASLNGPNKEQVGQFYDEAGRLKKSFISDGTKAYNTYYEYNELGDLKEYRFETADGIILSREKHAYDGDGNTTIITYNDGSKHSFQYDLASRLTSEQKISSSGAVLTTISYQYDPYGNRLSITKNGTTTSYKYDSANQISSVNGAAGLYQYDQNGNQIRDDRHKYYYDSSNRLSYVEQANAAVAIASYYYDYEGKRTKKSGVW</sequence>
<reference evidence="3 4" key="1">
    <citation type="submission" date="2014-04" db="EMBL/GenBank/DDBJ databases">
        <title>Draft genome sequence of Bacillus azotoformans MEV2011, a (co-) denitrifying strain unable to grow in the presence of oxygen.</title>
        <authorList>
            <person name="Nielsen M."/>
            <person name="Schreiber L."/>
            <person name="Finster K."/>
            <person name="Schramm A."/>
        </authorList>
    </citation>
    <scope>NUCLEOTIDE SEQUENCE [LARGE SCALE GENOMIC DNA]</scope>
    <source>
        <strain evidence="3 4">MEV2011</strain>
    </source>
</reference>
<organism evidence="3 4">
    <name type="scientific">Schinkia azotoformans MEV2011</name>
    <dbReference type="NCBI Taxonomy" id="1348973"/>
    <lineage>
        <taxon>Bacteria</taxon>
        <taxon>Bacillati</taxon>
        <taxon>Bacillota</taxon>
        <taxon>Bacilli</taxon>
        <taxon>Bacillales</taxon>
        <taxon>Bacillaceae</taxon>
        <taxon>Calidifontibacillus/Schinkia group</taxon>
        <taxon>Schinkia</taxon>
    </lineage>
</organism>
<dbReference type="PANTHER" id="PTHR32305">
    <property type="match status" value="1"/>
</dbReference>
<feature type="domain" description="Teneurin-like YD-shell" evidence="2">
    <location>
        <begin position="924"/>
        <end position="1097"/>
    </location>
</feature>
<feature type="non-terminal residue" evidence="3">
    <location>
        <position position="1"/>
    </location>
</feature>
<evidence type="ECO:0000313" key="4">
    <source>
        <dbReference type="Proteomes" id="UP000027936"/>
    </source>
</evidence>
<dbReference type="EMBL" id="JJRY01000048">
    <property type="protein sequence ID" value="KEF35841.1"/>
    <property type="molecule type" value="Genomic_DNA"/>
</dbReference>
<dbReference type="Gene3D" id="2.60.120.260">
    <property type="entry name" value="Galactose-binding domain-like"/>
    <property type="match status" value="3"/>
</dbReference>
<dbReference type="OrthoDB" id="1432909at2"/>
<dbReference type="Gene3D" id="2.180.10.10">
    <property type="entry name" value="RHS repeat-associated core"/>
    <property type="match status" value="1"/>
</dbReference>
<dbReference type="Proteomes" id="UP000027936">
    <property type="component" value="Unassembled WGS sequence"/>
</dbReference>
<keyword evidence="1" id="KW-0677">Repeat</keyword>
<accession>A0A072NE62</accession>
<dbReference type="PANTHER" id="PTHR32305:SF15">
    <property type="entry name" value="PROTEIN RHSA-RELATED"/>
    <property type="match status" value="1"/>
</dbReference>
<name>A0A072NE62_SCHAZ</name>
<dbReference type="InterPro" id="IPR050708">
    <property type="entry name" value="T6SS_VgrG/RHS"/>
</dbReference>
<dbReference type="RefSeq" id="WP_152551311.1">
    <property type="nucleotide sequence ID" value="NZ_JJRY01000048.1"/>
</dbReference>
<proteinExistence type="predicted"/>
<evidence type="ECO:0000313" key="3">
    <source>
        <dbReference type="EMBL" id="KEF35841.1"/>
    </source>
</evidence>